<comment type="caution">
    <text evidence="3">The sequence shown here is derived from an EMBL/GenBank/DDBJ whole genome shotgun (WGS) entry which is preliminary data.</text>
</comment>
<sequence length="173" mass="18536">MSGSPRAQSGGGTSRVRGEKHVVRAGSTISIPANAPHHFRNNSGAPAHMLCMCTPAGQDEYFTRIGDVVAGRDAPPPQLAPDELAERRRLAAELAPAYRSEFLGPADTRHAEAVGPGPCDDGQTAIGRPPVAGTRGAPRRRRRRSEPVVRPRGRLHRPDRHSASHEWGSTDHG</sequence>
<dbReference type="InterPro" id="IPR053146">
    <property type="entry name" value="QDO-like"/>
</dbReference>
<accession>A0ABW7ZFZ7</accession>
<proteinExistence type="predicted"/>
<feature type="region of interest" description="Disordered" evidence="1">
    <location>
        <begin position="101"/>
        <end position="173"/>
    </location>
</feature>
<evidence type="ECO:0000313" key="4">
    <source>
        <dbReference type="Proteomes" id="UP001612812"/>
    </source>
</evidence>
<dbReference type="RefSeq" id="WP_396766355.1">
    <property type="nucleotide sequence ID" value="NZ_JBITLA010000002.1"/>
</dbReference>
<dbReference type="PANTHER" id="PTHR36440:SF1">
    <property type="entry name" value="PUTATIVE (AFU_ORTHOLOGUE AFUA_8G07350)-RELATED"/>
    <property type="match status" value="1"/>
</dbReference>
<dbReference type="Pfam" id="PF07883">
    <property type="entry name" value="Cupin_2"/>
    <property type="match status" value="1"/>
</dbReference>
<keyword evidence="4" id="KW-1185">Reference proteome</keyword>
<feature type="domain" description="Cupin type-2" evidence="2">
    <location>
        <begin position="9"/>
        <end position="52"/>
    </location>
</feature>
<reference evidence="3 4" key="1">
    <citation type="submission" date="2024-10" db="EMBL/GenBank/DDBJ databases">
        <title>The Natural Products Discovery Center: Release of the First 8490 Sequenced Strains for Exploring Actinobacteria Biosynthetic Diversity.</title>
        <authorList>
            <person name="Kalkreuter E."/>
            <person name="Kautsar S.A."/>
            <person name="Yang D."/>
            <person name="Bader C.D."/>
            <person name="Teijaro C.N."/>
            <person name="Fluegel L."/>
            <person name="Davis C.M."/>
            <person name="Simpson J.R."/>
            <person name="Lauterbach L."/>
            <person name="Steele A.D."/>
            <person name="Gui C."/>
            <person name="Meng S."/>
            <person name="Li G."/>
            <person name="Viehrig K."/>
            <person name="Ye F."/>
            <person name="Su P."/>
            <person name="Kiefer A.F."/>
            <person name="Nichols A."/>
            <person name="Cepeda A.J."/>
            <person name="Yan W."/>
            <person name="Fan B."/>
            <person name="Jiang Y."/>
            <person name="Adhikari A."/>
            <person name="Zheng C.-J."/>
            <person name="Schuster L."/>
            <person name="Cowan T.M."/>
            <person name="Smanski M.J."/>
            <person name="Chevrette M.G."/>
            <person name="De Carvalho L.P.S."/>
            <person name="Shen B."/>
        </authorList>
    </citation>
    <scope>NUCLEOTIDE SEQUENCE [LARGE SCALE GENOMIC DNA]</scope>
    <source>
        <strain evidence="3 4">NPDC049845</strain>
    </source>
</reference>
<name>A0ABW7ZFZ7_9ACTN</name>
<organism evidence="3 4">
    <name type="scientific">Micromonospora maritima</name>
    <dbReference type="NCBI Taxonomy" id="986711"/>
    <lineage>
        <taxon>Bacteria</taxon>
        <taxon>Bacillati</taxon>
        <taxon>Actinomycetota</taxon>
        <taxon>Actinomycetes</taxon>
        <taxon>Micromonosporales</taxon>
        <taxon>Micromonosporaceae</taxon>
        <taxon>Micromonospora</taxon>
    </lineage>
</organism>
<feature type="region of interest" description="Disordered" evidence="1">
    <location>
        <begin position="1"/>
        <end position="20"/>
    </location>
</feature>
<dbReference type="InterPro" id="IPR014710">
    <property type="entry name" value="RmlC-like_jellyroll"/>
</dbReference>
<dbReference type="EMBL" id="JBITLE010000001">
    <property type="protein sequence ID" value="MFI7261162.1"/>
    <property type="molecule type" value="Genomic_DNA"/>
</dbReference>
<dbReference type="InterPro" id="IPR013096">
    <property type="entry name" value="Cupin_2"/>
</dbReference>
<evidence type="ECO:0000313" key="3">
    <source>
        <dbReference type="EMBL" id="MFI7261162.1"/>
    </source>
</evidence>
<dbReference type="SUPFAM" id="SSF51182">
    <property type="entry name" value="RmlC-like cupins"/>
    <property type="match status" value="1"/>
</dbReference>
<evidence type="ECO:0000259" key="2">
    <source>
        <dbReference type="Pfam" id="PF07883"/>
    </source>
</evidence>
<dbReference type="PANTHER" id="PTHR36440">
    <property type="entry name" value="PUTATIVE (AFU_ORTHOLOGUE AFUA_8G07350)-RELATED"/>
    <property type="match status" value="1"/>
</dbReference>
<feature type="compositionally biased region" description="Basic and acidic residues" evidence="1">
    <location>
        <begin position="160"/>
        <end position="173"/>
    </location>
</feature>
<protein>
    <submittedName>
        <fullName evidence="3">Cupin domain-containing protein</fullName>
    </submittedName>
</protein>
<feature type="compositionally biased region" description="Low complexity" evidence="1">
    <location>
        <begin position="127"/>
        <end position="136"/>
    </location>
</feature>
<dbReference type="Proteomes" id="UP001612812">
    <property type="component" value="Unassembled WGS sequence"/>
</dbReference>
<evidence type="ECO:0000256" key="1">
    <source>
        <dbReference type="SAM" id="MobiDB-lite"/>
    </source>
</evidence>
<dbReference type="InterPro" id="IPR011051">
    <property type="entry name" value="RmlC_Cupin_sf"/>
</dbReference>
<dbReference type="Gene3D" id="2.60.120.10">
    <property type="entry name" value="Jelly Rolls"/>
    <property type="match status" value="1"/>
</dbReference>
<gene>
    <name evidence="3" type="ORF">ACIBP4_02480</name>
</gene>